<dbReference type="InParanoid" id="G4YM47"/>
<keyword evidence="2" id="KW-0238">DNA-binding</keyword>
<dbReference type="EC" id="5.6.2.4" evidence="5"/>
<evidence type="ECO:0000256" key="4">
    <source>
        <dbReference type="ARBA" id="ARBA00034617"/>
    </source>
</evidence>
<protein>
    <recommendedName>
        <fullName evidence="5">DNA 3'-5' helicase</fullName>
        <ecNumber evidence="5">5.6.2.4</ecNumber>
    </recommendedName>
</protein>
<evidence type="ECO:0000256" key="2">
    <source>
        <dbReference type="ARBA" id="ARBA00023125"/>
    </source>
</evidence>
<evidence type="ECO:0000256" key="3">
    <source>
        <dbReference type="ARBA" id="ARBA00023235"/>
    </source>
</evidence>
<dbReference type="EMBL" id="JH159151">
    <property type="protein sequence ID" value="EGZ27855.1"/>
    <property type="molecule type" value="Genomic_DNA"/>
</dbReference>
<evidence type="ECO:0000259" key="6">
    <source>
        <dbReference type="Pfam" id="PF00270"/>
    </source>
</evidence>
<dbReference type="RefSeq" id="XP_009515130.1">
    <property type="nucleotide sequence ID" value="XM_009516835.1"/>
</dbReference>
<dbReference type="InterPro" id="IPR027417">
    <property type="entry name" value="P-loop_NTPase"/>
</dbReference>
<accession>G4YM47</accession>
<dbReference type="SUPFAM" id="SSF52540">
    <property type="entry name" value="P-loop containing nucleoside triphosphate hydrolases"/>
    <property type="match status" value="1"/>
</dbReference>
<organism evidence="7 8">
    <name type="scientific">Phytophthora sojae (strain P6497)</name>
    <name type="common">Soybean stem and root rot agent</name>
    <name type="synonym">Phytophthora megasperma f. sp. glycines</name>
    <dbReference type="NCBI Taxonomy" id="1094619"/>
    <lineage>
        <taxon>Eukaryota</taxon>
        <taxon>Sar</taxon>
        <taxon>Stramenopiles</taxon>
        <taxon>Oomycota</taxon>
        <taxon>Peronosporomycetes</taxon>
        <taxon>Peronosporales</taxon>
        <taxon>Peronosporaceae</taxon>
        <taxon>Phytophthora</taxon>
    </lineage>
</organism>
<dbReference type="GO" id="GO:0005737">
    <property type="term" value="C:cytoplasm"/>
    <property type="evidence" value="ECO:0007669"/>
    <property type="project" value="TreeGrafter"/>
</dbReference>
<dbReference type="Pfam" id="PF00270">
    <property type="entry name" value="DEAD"/>
    <property type="match status" value="1"/>
</dbReference>
<feature type="domain" description="DEAD/DEAH-box helicase" evidence="6">
    <location>
        <begin position="4"/>
        <end position="97"/>
    </location>
</feature>
<evidence type="ECO:0000256" key="1">
    <source>
        <dbReference type="ARBA" id="ARBA00005446"/>
    </source>
</evidence>
<dbReference type="GO" id="GO:0005524">
    <property type="term" value="F:ATP binding"/>
    <property type="evidence" value="ECO:0007669"/>
    <property type="project" value="InterPro"/>
</dbReference>
<dbReference type="Gene3D" id="1.10.10.10">
    <property type="entry name" value="Winged helix-like DNA-binding domain superfamily/Winged helix DNA-binding domain"/>
    <property type="match status" value="1"/>
</dbReference>
<keyword evidence="3" id="KW-0413">Isomerase</keyword>
<dbReference type="STRING" id="1094619.G4YM47"/>
<dbReference type="InterPro" id="IPR036388">
    <property type="entry name" value="WH-like_DNA-bd_sf"/>
</dbReference>
<dbReference type="PANTHER" id="PTHR13710">
    <property type="entry name" value="DNA HELICASE RECQ FAMILY MEMBER"/>
    <property type="match status" value="1"/>
</dbReference>
<dbReference type="AlphaFoldDB" id="G4YM47"/>
<comment type="similarity">
    <text evidence="1">Belongs to the helicase family. RecQ subfamily.</text>
</comment>
<reference evidence="7 8" key="1">
    <citation type="journal article" date="2006" name="Science">
        <title>Phytophthora genome sequences uncover evolutionary origins and mechanisms of pathogenesis.</title>
        <authorList>
            <person name="Tyler B.M."/>
            <person name="Tripathy S."/>
            <person name="Zhang X."/>
            <person name="Dehal P."/>
            <person name="Jiang R.H."/>
            <person name="Aerts A."/>
            <person name="Arredondo F.D."/>
            <person name="Baxter L."/>
            <person name="Bensasson D."/>
            <person name="Beynon J.L."/>
            <person name="Chapman J."/>
            <person name="Damasceno C.M."/>
            <person name="Dorrance A.E."/>
            <person name="Dou D."/>
            <person name="Dickerman A.W."/>
            <person name="Dubchak I.L."/>
            <person name="Garbelotto M."/>
            <person name="Gijzen M."/>
            <person name="Gordon S.G."/>
            <person name="Govers F."/>
            <person name="Grunwald N.J."/>
            <person name="Huang W."/>
            <person name="Ivors K.L."/>
            <person name="Jones R.W."/>
            <person name="Kamoun S."/>
            <person name="Krampis K."/>
            <person name="Lamour K.H."/>
            <person name="Lee M.K."/>
            <person name="McDonald W.H."/>
            <person name="Medina M."/>
            <person name="Meijer H.J."/>
            <person name="Nordberg E.K."/>
            <person name="Maclean D.J."/>
            <person name="Ospina-Giraldo M.D."/>
            <person name="Morris P.F."/>
            <person name="Phuntumart V."/>
            <person name="Putnam N.H."/>
            <person name="Rash S."/>
            <person name="Rose J.K."/>
            <person name="Sakihama Y."/>
            <person name="Salamov A.A."/>
            <person name="Savidor A."/>
            <person name="Scheuring C.F."/>
            <person name="Smith B.M."/>
            <person name="Sobral B.W."/>
            <person name="Terry A."/>
            <person name="Torto-Alalibo T.A."/>
            <person name="Win J."/>
            <person name="Xu Z."/>
            <person name="Zhang H."/>
            <person name="Grigoriev I.V."/>
            <person name="Rokhsar D.S."/>
            <person name="Boore J.L."/>
        </authorList>
    </citation>
    <scope>NUCLEOTIDE SEQUENCE [LARGE SCALE GENOMIC DNA]</scope>
    <source>
        <strain evidence="7 8">P6497</strain>
    </source>
</reference>
<dbReference type="GO" id="GO:0043138">
    <property type="term" value="F:3'-5' DNA helicase activity"/>
    <property type="evidence" value="ECO:0007669"/>
    <property type="project" value="UniProtKB-EC"/>
</dbReference>
<proteinExistence type="inferred from homology"/>
<dbReference type="SMR" id="G4YM47"/>
<gene>
    <name evidence="7" type="ORF">PHYSODRAFT_293548</name>
</gene>
<evidence type="ECO:0000256" key="5">
    <source>
        <dbReference type="ARBA" id="ARBA00034808"/>
    </source>
</evidence>
<sequence length="338" mass="37989">MKSSGFTVVISPLISLIQDQVMLFNDIAGEEPACQLSGEQSRAEASAIYKTLLASDSTLKILLITPEKLIKSKLLISRFEKAYQSGRLKRFVIDEATAAVSGATISGAKNLHYEVVEKPAKDATAIDTLVRLVKSFYPSDTGIVYCLTRKETEYCTRVGVRYGVICEGACGNCKRDIDAEDTIDLSEHSKALISIIEDAKQLYVKHLWIESVRRNSPRNLFRERRLTLKQLIDEFKSRKFAQQWTELDPTIAALSRSACDSLVINLLLSNVLQPEISYTAYNTICYLVPGPRAQHLKRDRFKIQLPRCLIDATESSEDAIPVMPKKKRKRSPEVIEID</sequence>
<dbReference type="Proteomes" id="UP000002640">
    <property type="component" value="Unassembled WGS sequence"/>
</dbReference>
<name>G4YM47_PHYSP</name>
<dbReference type="GO" id="GO:0009378">
    <property type="term" value="F:four-way junction helicase activity"/>
    <property type="evidence" value="ECO:0007669"/>
    <property type="project" value="TreeGrafter"/>
</dbReference>
<dbReference type="KEGG" id="psoj:PHYSODRAFT_293548"/>
<dbReference type="GO" id="GO:0000724">
    <property type="term" value="P:double-strand break repair via homologous recombination"/>
    <property type="evidence" value="ECO:0007669"/>
    <property type="project" value="TreeGrafter"/>
</dbReference>
<evidence type="ECO:0000313" key="8">
    <source>
        <dbReference type="Proteomes" id="UP000002640"/>
    </source>
</evidence>
<dbReference type="GO" id="GO:0005694">
    <property type="term" value="C:chromosome"/>
    <property type="evidence" value="ECO:0007669"/>
    <property type="project" value="TreeGrafter"/>
</dbReference>
<dbReference type="PANTHER" id="PTHR13710:SF105">
    <property type="entry name" value="ATP-DEPENDENT DNA HELICASE Q1"/>
    <property type="match status" value="1"/>
</dbReference>
<dbReference type="GO" id="GO:0003677">
    <property type="term" value="F:DNA binding"/>
    <property type="evidence" value="ECO:0007669"/>
    <property type="project" value="UniProtKB-KW"/>
</dbReference>
<evidence type="ECO:0000313" key="7">
    <source>
        <dbReference type="EMBL" id="EGZ27855.1"/>
    </source>
</evidence>
<dbReference type="GeneID" id="20640999"/>
<keyword evidence="8" id="KW-1185">Reference proteome</keyword>
<dbReference type="Gene3D" id="3.40.50.300">
    <property type="entry name" value="P-loop containing nucleotide triphosphate hydrolases"/>
    <property type="match status" value="2"/>
</dbReference>
<dbReference type="InterPro" id="IPR011545">
    <property type="entry name" value="DEAD/DEAH_box_helicase_dom"/>
</dbReference>
<comment type="catalytic activity">
    <reaction evidence="4">
        <text>Couples ATP hydrolysis with the unwinding of duplex DNA by translocating in the 3'-5' direction.</text>
        <dbReference type="EC" id="5.6.2.4"/>
    </reaction>
</comment>